<name>A0A4Y2ADH6_ARAVE</name>
<gene>
    <name evidence="1" type="ORF">AVEN_143245_1</name>
</gene>
<proteinExistence type="predicted"/>
<dbReference type="EMBL" id="BGPR01000014">
    <property type="protein sequence ID" value="GBL77911.1"/>
    <property type="molecule type" value="Genomic_DNA"/>
</dbReference>
<comment type="caution">
    <text evidence="1">The sequence shown here is derived from an EMBL/GenBank/DDBJ whole genome shotgun (WGS) entry which is preliminary data.</text>
</comment>
<protein>
    <submittedName>
        <fullName evidence="1">Uncharacterized protein</fullName>
    </submittedName>
</protein>
<keyword evidence="2" id="KW-1185">Reference proteome</keyword>
<dbReference type="Proteomes" id="UP000499080">
    <property type="component" value="Unassembled WGS sequence"/>
</dbReference>
<reference evidence="1 2" key="1">
    <citation type="journal article" date="2019" name="Sci. Rep.">
        <title>Orb-weaving spider Araneus ventricosus genome elucidates the spidroin gene catalogue.</title>
        <authorList>
            <person name="Kono N."/>
            <person name="Nakamura H."/>
            <person name="Ohtoshi R."/>
            <person name="Moran D.A.P."/>
            <person name="Shinohara A."/>
            <person name="Yoshida Y."/>
            <person name="Fujiwara M."/>
            <person name="Mori M."/>
            <person name="Tomita M."/>
            <person name="Arakawa K."/>
        </authorList>
    </citation>
    <scope>NUCLEOTIDE SEQUENCE [LARGE SCALE GENOMIC DNA]</scope>
</reference>
<evidence type="ECO:0000313" key="2">
    <source>
        <dbReference type="Proteomes" id="UP000499080"/>
    </source>
</evidence>
<dbReference type="AlphaFoldDB" id="A0A4Y2ADH6"/>
<organism evidence="1 2">
    <name type="scientific">Araneus ventricosus</name>
    <name type="common">Orbweaver spider</name>
    <name type="synonym">Epeira ventricosa</name>
    <dbReference type="NCBI Taxonomy" id="182803"/>
    <lineage>
        <taxon>Eukaryota</taxon>
        <taxon>Metazoa</taxon>
        <taxon>Ecdysozoa</taxon>
        <taxon>Arthropoda</taxon>
        <taxon>Chelicerata</taxon>
        <taxon>Arachnida</taxon>
        <taxon>Araneae</taxon>
        <taxon>Araneomorphae</taxon>
        <taxon>Entelegynae</taxon>
        <taxon>Araneoidea</taxon>
        <taxon>Araneidae</taxon>
        <taxon>Araneus</taxon>
    </lineage>
</organism>
<accession>A0A4Y2ADH6</accession>
<evidence type="ECO:0000313" key="1">
    <source>
        <dbReference type="EMBL" id="GBL77911.1"/>
    </source>
</evidence>
<sequence>MPAASEKKRKIYLRHLKRAPGKFFKLKKTSAASQIRLNRPIKSKIAQKRSRCARHEYKHRCAPETNVLTTLNRLPLVDNELAIQSGKKRLRTLNLRLPDTFDFYLVRKFRTGFY</sequence>